<dbReference type="InterPro" id="IPR028098">
    <property type="entry name" value="Glyco_trans_4-like_N"/>
</dbReference>
<dbReference type="STRING" id="317619.GCA_000332315_02921"/>
<dbReference type="Pfam" id="PF13439">
    <property type="entry name" value="Glyco_transf_4"/>
    <property type="match status" value="1"/>
</dbReference>
<keyword evidence="4" id="KW-1185">Reference proteome</keyword>
<evidence type="ECO:0000313" key="3">
    <source>
        <dbReference type="EMBL" id="KKI98252.1"/>
    </source>
</evidence>
<protein>
    <submittedName>
        <fullName evidence="3">Glycosyl transferase family 1</fullName>
    </submittedName>
</protein>
<feature type="domain" description="Glycosyltransferase subfamily 4-like N-terminal" evidence="2">
    <location>
        <begin position="103"/>
        <end position="210"/>
    </location>
</feature>
<evidence type="ECO:0000259" key="1">
    <source>
        <dbReference type="Pfam" id="PF00534"/>
    </source>
</evidence>
<dbReference type="OrthoDB" id="73743at2"/>
<dbReference type="PANTHER" id="PTHR45947">
    <property type="entry name" value="SULFOQUINOVOSYL TRANSFERASE SQD2"/>
    <property type="match status" value="1"/>
</dbReference>
<dbReference type="AlphaFoldDB" id="A0A0M2PSX6"/>
<dbReference type="Gene3D" id="3.40.50.2000">
    <property type="entry name" value="Glycogen Phosphorylase B"/>
    <property type="match status" value="2"/>
</dbReference>
<evidence type="ECO:0000259" key="2">
    <source>
        <dbReference type="Pfam" id="PF13439"/>
    </source>
</evidence>
<dbReference type="PANTHER" id="PTHR45947:SF15">
    <property type="entry name" value="TEICHURONIC ACID BIOSYNTHESIS GLYCOSYLTRANSFERASE TUAC-RELATED"/>
    <property type="match status" value="1"/>
</dbReference>
<dbReference type="InterPro" id="IPR001296">
    <property type="entry name" value="Glyco_trans_1"/>
</dbReference>
<comment type="caution">
    <text evidence="3">The sequence shown here is derived from an EMBL/GenBank/DDBJ whole genome shotgun (WGS) entry which is preliminary data.</text>
</comment>
<dbReference type="SUPFAM" id="SSF53756">
    <property type="entry name" value="UDP-Glycosyltransferase/glycogen phosphorylase"/>
    <property type="match status" value="1"/>
</dbReference>
<proteinExistence type="predicted"/>
<dbReference type="Proteomes" id="UP000034681">
    <property type="component" value="Unassembled WGS sequence"/>
</dbReference>
<dbReference type="GO" id="GO:0016757">
    <property type="term" value="F:glycosyltransferase activity"/>
    <property type="evidence" value="ECO:0007669"/>
    <property type="project" value="InterPro"/>
</dbReference>
<dbReference type="eggNOG" id="COG0438">
    <property type="taxonomic scope" value="Bacteria"/>
</dbReference>
<accession>A0A0M2PSX6</accession>
<evidence type="ECO:0000313" key="4">
    <source>
        <dbReference type="Proteomes" id="UP000034681"/>
    </source>
</evidence>
<reference evidence="3" key="1">
    <citation type="submission" date="2012-04" db="EMBL/GenBank/DDBJ databases">
        <authorList>
            <person name="Borisov I.G."/>
            <person name="Ivanikova N.V."/>
            <person name="Pinevich A.V."/>
        </authorList>
    </citation>
    <scope>NUCLEOTIDE SEQUENCE</scope>
    <source>
        <strain evidence="3">CALU 1027</strain>
    </source>
</reference>
<gene>
    <name evidence="3" type="ORF">PROH_20195</name>
</gene>
<dbReference type="InterPro" id="IPR050194">
    <property type="entry name" value="Glycosyltransferase_grp1"/>
</dbReference>
<keyword evidence="3" id="KW-0808">Transferase</keyword>
<dbReference type="EMBL" id="AJTX02000010">
    <property type="protein sequence ID" value="KKI98252.1"/>
    <property type="molecule type" value="Genomic_DNA"/>
</dbReference>
<name>A0A0M2PSX6_PROHO</name>
<feature type="domain" description="Glycosyl transferase family 1" evidence="1">
    <location>
        <begin position="213"/>
        <end position="377"/>
    </location>
</feature>
<organism evidence="3 4">
    <name type="scientific">Prochlorothrix hollandica PCC 9006 = CALU 1027</name>
    <dbReference type="NCBI Taxonomy" id="317619"/>
    <lineage>
        <taxon>Bacteria</taxon>
        <taxon>Bacillati</taxon>
        <taxon>Cyanobacteriota</taxon>
        <taxon>Cyanophyceae</taxon>
        <taxon>Prochlorotrichales</taxon>
        <taxon>Prochlorotrichaceae</taxon>
        <taxon>Prochlorothrix</taxon>
    </lineage>
</organism>
<sequence>MRIAYLTGQYPRATDTFIQREVQALRDRGLDVQTFAVRPPGIEQLVGTEQHQEFANTTYILPPKLWDLVRFNLSLLVTAPRRYVRAIKLAVSTAQPGLKGGLYQAFYFAEAGWLAQTLKARRIDHLHNHLADSSCTVALLASSLSHIPFSFTIHGPSIFFEPRRWRIDAKIQAARFVSCISYFCRSQCMLFSPAEAWPKLRIIHCGIVPEKFAPKTHTGTGHHLLYTGRLANAKGLPILIQSLPLLLAQDPQVHLTIIGDGSDRSALEAQVNALNLGSNVAFVGYKSQDEVRDYLQQADIFVLPSFAEGVPVSLMEAMAAGLPVVTTAIAGIGELVEDGHSGYLVKPGDPVGLAAKIWTLMADPAQRQRLGNNGRQQVTAEFNLHREADKLSQIFQER</sequence>
<dbReference type="Pfam" id="PF00534">
    <property type="entry name" value="Glycos_transf_1"/>
    <property type="match status" value="1"/>
</dbReference>
<dbReference type="CDD" id="cd03801">
    <property type="entry name" value="GT4_PimA-like"/>
    <property type="match status" value="1"/>
</dbReference>